<evidence type="ECO:0000313" key="2">
    <source>
        <dbReference type="Proteomes" id="UP000785679"/>
    </source>
</evidence>
<dbReference type="AlphaFoldDB" id="A0A8J8NWN0"/>
<dbReference type="OrthoDB" id="1896025at2759"/>
<reference evidence="1" key="1">
    <citation type="submission" date="2019-06" db="EMBL/GenBank/DDBJ databases">
        <authorList>
            <person name="Zheng W."/>
        </authorList>
    </citation>
    <scope>NUCLEOTIDE SEQUENCE</scope>
    <source>
        <strain evidence="1">QDHG01</strain>
    </source>
</reference>
<evidence type="ECO:0000313" key="1">
    <source>
        <dbReference type="EMBL" id="TNV82943.1"/>
    </source>
</evidence>
<accession>A0A8J8NWN0</accession>
<proteinExistence type="predicted"/>
<comment type="caution">
    <text evidence="1">The sequence shown here is derived from an EMBL/GenBank/DDBJ whole genome shotgun (WGS) entry which is preliminary data.</text>
</comment>
<dbReference type="Proteomes" id="UP000785679">
    <property type="component" value="Unassembled WGS sequence"/>
</dbReference>
<keyword evidence="2" id="KW-1185">Reference proteome</keyword>
<protein>
    <submittedName>
        <fullName evidence="1">Uncharacterized protein</fullName>
    </submittedName>
</protein>
<gene>
    <name evidence="1" type="ORF">FGO68_gene13778</name>
</gene>
<name>A0A8J8NWN0_HALGN</name>
<organism evidence="1 2">
    <name type="scientific">Halteria grandinella</name>
    <dbReference type="NCBI Taxonomy" id="5974"/>
    <lineage>
        <taxon>Eukaryota</taxon>
        <taxon>Sar</taxon>
        <taxon>Alveolata</taxon>
        <taxon>Ciliophora</taxon>
        <taxon>Intramacronucleata</taxon>
        <taxon>Spirotrichea</taxon>
        <taxon>Stichotrichia</taxon>
        <taxon>Sporadotrichida</taxon>
        <taxon>Halteriidae</taxon>
        <taxon>Halteria</taxon>
    </lineage>
</organism>
<dbReference type="EMBL" id="RRYP01004346">
    <property type="protein sequence ID" value="TNV82943.1"/>
    <property type="molecule type" value="Genomic_DNA"/>
</dbReference>
<sequence length="180" mass="20422">MVLSPKKVLICPARSHYQGRALITILLIFALSLTHTSAIHWSELITGDQEEPIITWPTRFETVLSTHDSGINITEVVYFDGFSGRVRLQTYYSILGLEASKGLDITIDERNKVIALRTDTDCKYTRFNQSLSAITLFFKLWNAFTVYKGIEDGQLAQVLTETLRQHKIKANSIAQFLLLL</sequence>